<feature type="transmembrane region" description="Helical" evidence="1">
    <location>
        <begin position="7"/>
        <end position="25"/>
    </location>
</feature>
<keyword evidence="1" id="KW-0812">Transmembrane</keyword>
<dbReference type="Proteomes" id="UP000052946">
    <property type="component" value="Unassembled WGS sequence"/>
</dbReference>
<dbReference type="AlphaFoldDB" id="A0A0U9HC23"/>
<reference evidence="2 3" key="2">
    <citation type="journal article" date="2016" name="Genome Announc.">
        <title>Draft Genome Sequence of Oceanobacillus picturae Heshi-B3, Isolated from Fermented Rice Bran in a Traditional Japanese Seafood Dish.</title>
        <authorList>
            <person name="Akuzawa S."/>
            <person name="Nagaoka J."/>
            <person name="Kanekatsu M."/>
            <person name="Kanesaki Y."/>
            <person name="Suzuki T."/>
        </authorList>
    </citation>
    <scope>NUCLEOTIDE SEQUENCE [LARGE SCALE GENOMIC DNA]</scope>
    <source>
        <strain evidence="2 3">Heshi-B3</strain>
    </source>
</reference>
<sequence length="99" mass="11498">MRVILELLRIIFIFILLGGFIWEVLNSIYSVYEGIQNYKWIGALGIYLALFVLYRNIFQFSGWYKGKGRKKLPQTMTFVLLGASILCILLPFPMEWLGG</sequence>
<dbReference type="EMBL" id="BBXV01000017">
    <property type="protein sequence ID" value="GAQ17652.1"/>
    <property type="molecule type" value="Genomic_DNA"/>
</dbReference>
<name>A0A0U9HC23_9BACI</name>
<dbReference type="RefSeq" id="WP_058949947.1">
    <property type="nucleotide sequence ID" value="NZ_BBXV01000017.1"/>
</dbReference>
<protein>
    <submittedName>
        <fullName evidence="2">Potassium transporter</fullName>
    </submittedName>
</protein>
<comment type="caution">
    <text evidence="2">The sequence shown here is derived from an EMBL/GenBank/DDBJ whole genome shotgun (WGS) entry which is preliminary data.</text>
</comment>
<gene>
    <name evidence="2" type="ORF">OPHB3_1577</name>
</gene>
<feature type="transmembrane region" description="Helical" evidence="1">
    <location>
        <begin position="37"/>
        <end position="54"/>
    </location>
</feature>
<keyword evidence="1" id="KW-1133">Transmembrane helix</keyword>
<reference evidence="3" key="1">
    <citation type="submission" date="2015-07" db="EMBL/GenBank/DDBJ databases">
        <title>Draft Genome Sequence of Oceanobacillus picturae Heshi-B3 that Was Isolated from Fermented Rice Bran with Aging Salted Mackerel, Which Was Named Heshiko as Traditional Fermented Seafood in Japan.</title>
        <authorList>
            <person name="Akuzawa S."/>
            <person name="Nakagawa J."/>
            <person name="Kanekatsu T."/>
            <person name="Kanesaki Y."/>
            <person name="Suzuki T."/>
        </authorList>
    </citation>
    <scope>NUCLEOTIDE SEQUENCE [LARGE SCALE GENOMIC DNA]</scope>
    <source>
        <strain evidence="3">Heshi-B3</strain>
    </source>
</reference>
<dbReference type="OrthoDB" id="2428268at2"/>
<keyword evidence="1" id="KW-0472">Membrane</keyword>
<organism evidence="2 3">
    <name type="scientific">Oceanobacillus picturae</name>
    <dbReference type="NCBI Taxonomy" id="171693"/>
    <lineage>
        <taxon>Bacteria</taxon>
        <taxon>Bacillati</taxon>
        <taxon>Bacillota</taxon>
        <taxon>Bacilli</taxon>
        <taxon>Bacillales</taxon>
        <taxon>Bacillaceae</taxon>
        <taxon>Oceanobacillus</taxon>
    </lineage>
</organism>
<evidence type="ECO:0000256" key="1">
    <source>
        <dbReference type="SAM" id="Phobius"/>
    </source>
</evidence>
<accession>A0A0U9HC23</accession>
<evidence type="ECO:0000313" key="2">
    <source>
        <dbReference type="EMBL" id="GAQ17652.1"/>
    </source>
</evidence>
<proteinExistence type="predicted"/>
<evidence type="ECO:0000313" key="3">
    <source>
        <dbReference type="Proteomes" id="UP000052946"/>
    </source>
</evidence>
<feature type="transmembrane region" description="Helical" evidence="1">
    <location>
        <begin position="75"/>
        <end position="94"/>
    </location>
</feature>